<evidence type="ECO:0000313" key="8">
    <source>
        <dbReference type="EMBL" id="MCB5162034.1"/>
    </source>
</evidence>
<dbReference type="Pfam" id="PF10144">
    <property type="entry name" value="SMP_2"/>
    <property type="match status" value="1"/>
</dbReference>
<reference evidence="8" key="1">
    <citation type="submission" date="2021-10" db="EMBL/GenBank/DDBJ databases">
        <title>Marinomonas pontica sp. nov., isolated from the Black Sea.</title>
        <authorList>
            <person name="Zhao L.-H."/>
            <person name="Xue J.-H."/>
        </authorList>
    </citation>
    <scope>NUCLEOTIDE SEQUENCE</scope>
    <source>
        <strain evidence="8">E8</strain>
    </source>
</reference>
<dbReference type="Gene3D" id="6.10.340.10">
    <property type="match status" value="1"/>
</dbReference>
<dbReference type="RefSeq" id="WP_226754396.1">
    <property type="nucleotide sequence ID" value="NZ_JAJATW010000011.1"/>
</dbReference>
<dbReference type="InterPro" id="IPR029787">
    <property type="entry name" value="Nucleotide_cyclase"/>
</dbReference>
<evidence type="ECO:0000256" key="6">
    <source>
        <dbReference type="ARBA" id="ARBA00023136"/>
    </source>
</evidence>
<sequence>MDTQTSTAQSNTAPSRKARILAYLRHSMSATLVMVMTFCSLMILTVCLFWYTMTQALGNYLTQQTEVLGTSLATQAAFNATQSILNNDLLSLNVLLNRLVVDDNILSARVYNKKDELLAEADSGLSGLNSERRLRPNDTRRIYSSSIRFRDEIVGHVLITLDKTPAQATLKHLNNLLIGVAIFISALSLLLIIFVTRWLFAPVTDATSALLAYSKGKDTTHLAHPKYQESRHLFRAVNAVKANPLPKTAVEDSDEEKANTSTPVIPQFEINFDAIFEESKQRSCVLYFDILNLEKWHEDMTPLQVSNLLTPIYRAMFQASERYLGQIHQYKDDAAVILFSAIHCDEKLYINAVSTAQLFLGLVEELLKNPLYTDVPTLNFHLGLHQGSADITHMVKENHFEPEQVSDLLHEMKQLSQSESINKLVISEEIFTQPQIQNRVFTGLPEIIEDNNQEVLAYEVRGMSDKYKQQIHQQMVDIIHPTEQADALI</sequence>
<accession>A0A9X1INE6</accession>
<comment type="subcellular location">
    <subcellularLocation>
        <location evidence="1">Cell membrane</location>
    </subcellularLocation>
</comment>
<keyword evidence="9" id="KW-1185">Reference proteome</keyword>
<comment type="caution">
    <text evidence="8">The sequence shown here is derived from an EMBL/GenBank/DDBJ whole genome shotgun (WGS) entry which is preliminary data.</text>
</comment>
<evidence type="ECO:0000256" key="2">
    <source>
        <dbReference type="ARBA" id="ARBA00005362"/>
    </source>
</evidence>
<dbReference type="Proteomes" id="UP001139095">
    <property type="component" value="Unassembled WGS sequence"/>
</dbReference>
<proteinExistence type="inferred from homology"/>
<feature type="transmembrane region" description="Helical" evidence="7">
    <location>
        <begin position="176"/>
        <end position="200"/>
    </location>
</feature>
<comment type="similarity">
    <text evidence="2">Belongs to the Smp family.</text>
</comment>
<keyword evidence="3" id="KW-1003">Cell membrane</keyword>
<dbReference type="SUPFAM" id="SSF55073">
    <property type="entry name" value="Nucleotide cyclase"/>
    <property type="match status" value="1"/>
</dbReference>
<dbReference type="Gene3D" id="3.30.70.1230">
    <property type="entry name" value="Nucleotide cyclase"/>
    <property type="match status" value="1"/>
</dbReference>
<evidence type="ECO:0000313" key="9">
    <source>
        <dbReference type="Proteomes" id="UP001139095"/>
    </source>
</evidence>
<name>A0A9X1INE6_9GAMM</name>
<evidence type="ECO:0000256" key="4">
    <source>
        <dbReference type="ARBA" id="ARBA00022692"/>
    </source>
</evidence>
<dbReference type="AlphaFoldDB" id="A0A9X1INE6"/>
<feature type="transmembrane region" description="Helical" evidence="7">
    <location>
        <begin position="30"/>
        <end position="51"/>
    </location>
</feature>
<protein>
    <submittedName>
        <fullName evidence="8">Uncharacterized protein</fullName>
    </submittedName>
</protein>
<organism evidence="8 9">
    <name type="scientific">Marinomonas algarum</name>
    <dbReference type="NCBI Taxonomy" id="2883105"/>
    <lineage>
        <taxon>Bacteria</taxon>
        <taxon>Pseudomonadati</taxon>
        <taxon>Pseudomonadota</taxon>
        <taxon>Gammaproteobacteria</taxon>
        <taxon>Oceanospirillales</taxon>
        <taxon>Oceanospirillaceae</taxon>
        <taxon>Marinomonas</taxon>
    </lineage>
</organism>
<evidence type="ECO:0000256" key="1">
    <source>
        <dbReference type="ARBA" id="ARBA00004236"/>
    </source>
</evidence>
<keyword evidence="6 7" id="KW-0472">Membrane</keyword>
<evidence type="ECO:0000256" key="7">
    <source>
        <dbReference type="SAM" id="Phobius"/>
    </source>
</evidence>
<dbReference type="EMBL" id="JAJATW010000011">
    <property type="protein sequence ID" value="MCB5162034.1"/>
    <property type="molecule type" value="Genomic_DNA"/>
</dbReference>
<dbReference type="InterPro" id="IPR019305">
    <property type="entry name" value="Uncharacterised_Smp"/>
</dbReference>
<dbReference type="GO" id="GO:0005886">
    <property type="term" value="C:plasma membrane"/>
    <property type="evidence" value="ECO:0007669"/>
    <property type="project" value="UniProtKB-SubCell"/>
</dbReference>
<keyword evidence="4 7" id="KW-0812">Transmembrane</keyword>
<gene>
    <name evidence="8" type="ORF">LG368_08970</name>
</gene>
<keyword evidence="5 7" id="KW-1133">Transmembrane helix</keyword>
<evidence type="ECO:0000256" key="3">
    <source>
        <dbReference type="ARBA" id="ARBA00022475"/>
    </source>
</evidence>
<evidence type="ECO:0000256" key="5">
    <source>
        <dbReference type="ARBA" id="ARBA00022989"/>
    </source>
</evidence>